<dbReference type="SUPFAM" id="SSF55781">
    <property type="entry name" value="GAF domain-like"/>
    <property type="match status" value="1"/>
</dbReference>
<dbReference type="Gene3D" id="1.10.3210.10">
    <property type="entry name" value="Hypothetical protein af1432"/>
    <property type="match status" value="1"/>
</dbReference>
<dbReference type="InterPro" id="IPR003607">
    <property type="entry name" value="HD/PDEase_dom"/>
</dbReference>
<dbReference type="PANTHER" id="PTHR33525">
    <property type="match status" value="1"/>
</dbReference>
<dbReference type="InterPro" id="IPR013976">
    <property type="entry name" value="HDOD"/>
</dbReference>
<dbReference type="PROSITE" id="PS51833">
    <property type="entry name" value="HDOD"/>
    <property type="match status" value="1"/>
</dbReference>
<keyword evidence="3" id="KW-0597">Phosphoprotein</keyword>
<dbReference type="NCBIfam" id="TIGR00277">
    <property type="entry name" value="HDIG"/>
    <property type="match status" value="1"/>
</dbReference>
<dbReference type="CDD" id="cd00082">
    <property type="entry name" value="HisKA"/>
    <property type="match status" value="1"/>
</dbReference>
<proteinExistence type="predicted"/>
<sequence length="682" mass="72674">MSSASYAIDPTALEALPSPPSVLLELLEACVDDDVEFATLARICARDAALTARILALANSAAFRRRVAACTSLERVLVSLGLDTVKTLALTSALLQTLTPKQSLPAAPFAAFWRHALVTAELARALARTLSVAEAEQLYLAGLLHDIGRLVIASQLGEWPPEGVPGTTEATRLPAFEHDRIGVDHCTVGAALLRAWRLPEPLAMVARHHHAGLAALEDAPLALRLVHLANALDSPYWSPAETDMLADALFGLTPGVVRRLHRETQQRVEPLCAALGFDAALAPATPLAGVLRDRVLVDRLDGQLARAEDEQVLLATIAECVTLLFGVDRVRFLLPTGAGRLRGHAPCGDDPACAAIDCAAAGLHLPGRAAAGEPCSGLLSDEALGVLEHQLAADAEALYCLPLRAAGACMAVLVLAVSAPQLGRLRAREGVLRGFGEVCGWALARLRARLDRAHHAERQRAQLEQARLRQLVHEAGNPLSIAQNYLELLAERLVDDTEANADLVVLREELDRVGAILVRLVDAEAAETETESDVAMTLRRLAGVLDHALCRPRGIDFSYTGPQSLPPLTLEGDALRQVLVNLVRNAAESLDEGGRITVVLEDGVQARGRPHVELRVEDDGPGIPAARLASLFESQQSTKPGHAGVGLSVVRNLVETAGGVVSCRSRVNAGCRFQLLLPLARR</sequence>
<evidence type="ECO:0000256" key="3">
    <source>
        <dbReference type="ARBA" id="ARBA00022553"/>
    </source>
</evidence>
<name>A0ABX1I539_9GAMM</name>
<accession>A0ABX1I539</accession>
<feature type="domain" description="Histidine kinase" evidence="4">
    <location>
        <begin position="470"/>
        <end position="681"/>
    </location>
</feature>
<dbReference type="Pfam" id="PF02518">
    <property type="entry name" value="HATPase_c"/>
    <property type="match status" value="1"/>
</dbReference>
<evidence type="ECO:0000259" key="5">
    <source>
        <dbReference type="PROSITE" id="PS51833"/>
    </source>
</evidence>
<dbReference type="SUPFAM" id="SSF55874">
    <property type="entry name" value="ATPase domain of HSP90 chaperone/DNA topoisomerase II/histidine kinase"/>
    <property type="match status" value="1"/>
</dbReference>
<evidence type="ECO:0000256" key="1">
    <source>
        <dbReference type="ARBA" id="ARBA00000085"/>
    </source>
</evidence>
<dbReference type="Proteomes" id="UP000740754">
    <property type="component" value="Unassembled WGS sequence"/>
</dbReference>
<dbReference type="InterPro" id="IPR004358">
    <property type="entry name" value="Sig_transdc_His_kin-like_C"/>
</dbReference>
<dbReference type="InterPro" id="IPR006675">
    <property type="entry name" value="HDIG_dom"/>
</dbReference>
<evidence type="ECO:0000313" key="6">
    <source>
        <dbReference type="EMBL" id="NKN32683.1"/>
    </source>
</evidence>
<dbReference type="EMBL" id="JAAXKX010000005">
    <property type="protein sequence ID" value="NKN32683.1"/>
    <property type="molecule type" value="Genomic_DNA"/>
</dbReference>
<dbReference type="InterPro" id="IPR003661">
    <property type="entry name" value="HisK_dim/P_dom"/>
</dbReference>
<comment type="caution">
    <text evidence="6">The sequence shown here is derived from an EMBL/GenBank/DDBJ whole genome shotgun (WGS) entry which is preliminary data.</text>
</comment>
<dbReference type="CDD" id="cd00075">
    <property type="entry name" value="HATPase"/>
    <property type="match status" value="1"/>
</dbReference>
<dbReference type="EC" id="2.7.13.3" evidence="2"/>
<gene>
    <name evidence="6" type="ORF">HF203_05540</name>
</gene>
<dbReference type="InterPro" id="IPR005467">
    <property type="entry name" value="His_kinase_dom"/>
</dbReference>
<dbReference type="CDD" id="cd00077">
    <property type="entry name" value="HDc"/>
    <property type="match status" value="1"/>
</dbReference>
<dbReference type="PROSITE" id="PS50109">
    <property type="entry name" value="HIS_KIN"/>
    <property type="match status" value="1"/>
</dbReference>
<keyword evidence="7" id="KW-1185">Reference proteome</keyword>
<dbReference type="InterPro" id="IPR052340">
    <property type="entry name" value="RNase_Y/CdgJ"/>
</dbReference>
<feature type="domain" description="HDOD" evidence="5">
    <location>
        <begin position="16"/>
        <end position="212"/>
    </location>
</feature>
<dbReference type="PANTHER" id="PTHR33525:SF6">
    <property type="entry name" value="HDOD DOMAIN-CONTAINING PROTEIN"/>
    <property type="match status" value="1"/>
</dbReference>
<dbReference type="Gene3D" id="3.30.565.10">
    <property type="entry name" value="Histidine kinase-like ATPase, C-terminal domain"/>
    <property type="match status" value="1"/>
</dbReference>
<dbReference type="InterPro" id="IPR003594">
    <property type="entry name" value="HATPase_dom"/>
</dbReference>
<comment type="catalytic activity">
    <reaction evidence="1">
        <text>ATP + protein L-histidine = ADP + protein N-phospho-L-histidine.</text>
        <dbReference type="EC" id="2.7.13.3"/>
    </reaction>
</comment>
<dbReference type="Pfam" id="PF08668">
    <property type="entry name" value="HDOD"/>
    <property type="match status" value="1"/>
</dbReference>
<dbReference type="RefSeq" id="WP_168667452.1">
    <property type="nucleotide sequence ID" value="NZ_JAAXKX010000005.1"/>
</dbReference>
<dbReference type="InterPro" id="IPR036890">
    <property type="entry name" value="HATPase_C_sf"/>
</dbReference>
<evidence type="ECO:0000259" key="4">
    <source>
        <dbReference type="PROSITE" id="PS50109"/>
    </source>
</evidence>
<dbReference type="PRINTS" id="PR00344">
    <property type="entry name" value="BCTRLSENSOR"/>
</dbReference>
<evidence type="ECO:0000256" key="2">
    <source>
        <dbReference type="ARBA" id="ARBA00012438"/>
    </source>
</evidence>
<protein>
    <recommendedName>
        <fullName evidence="2">histidine kinase</fullName>
        <ecNumber evidence="2">2.7.13.3</ecNumber>
    </recommendedName>
</protein>
<evidence type="ECO:0000313" key="7">
    <source>
        <dbReference type="Proteomes" id="UP000740754"/>
    </source>
</evidence>
<dbReference type="SUPFAM" id="SSF109604">
    <property type="entry name" value="HD-domain/PDEase-like"/>
    <property type="match status" value="1"/>
</dbReference>
<organism evidence="6 7">
    <name type="scientific">Marichromatium bheemlicum</name>
    <dbReference type="NCBI Taxonomy" id="365339"/>
    <lineage>
        <taxon>Bacteria</taxon>
        <taxon>Pseudomonadati</taxon>
        <taxon>Pseudomonadota</taxon>
        <taxon>Gammaproteobacteria</taxon>
        <taxon>Chromatiales</taxon>
        <taxon>Chromatiaceae</taxon>
        <taxon>Marichromatium</taxon>
    </lineage>
</organism>
<dbReference type="SMART" id="SM00387">
    <property type="entry name" value="HATPase_c"/>
    <property type="match status" value="1"/>
</dbReference>
<reference evidence="6 7" key="1">
    <citation type="submission" date="2020-04" db="EMBL/GenBank/DDBJ databases">
        <title>Draft Whole-Genome sequence of Marichromatium bheemlicum DSM 18632, type strain.</title>
        <authorList>
            <person name="Kyndt J.A."/>
            <person name="Meyer T.E."/>
        </authorList>
    </citation>
    <scope>NUCLEOTIDE SEQUENCE [LARGE SCALE GENOMIC DNA]</scope>
    <source>
        <strain evidence="6 7">DSM 18632</strain>
    </source>
</reference>